<name>A0A813W7P1_9BILA</name>
<proteinExistence type="predicted"/>
<dbReference type="AlphaFoldDB" id="A0A813W7P1"/>
<gene>
    <name evidence="3" type="ORF">OXX778_LOCUS9243</name>
</gene>
<reference evidence="3" key="1">
    <citation type="submission" date="2021-02" db="EMBL/GenBank/DDBJ databases">
        <authorList>
            <person name="Nowell W R."/>
        </authorList>
    </citation>
    <scope>NUCLEOTIDE SEQUENCE</scope>
    <source>
        <strain evidence="3">Ploen Becks lab</strain>
    </source>
</reference>
<accession>A0A813W7P1</accession>
<dbReference type="OrthoDB" id="1751726at2759"/>
<dbReference type="Proteomes" id="UP000663879">
    <property type="component" value="Unassembled WGS sequence"/>
</dbReference>
<feature type="region of interest" description="Disordered" evidence="1">
    <location>
        <begin position="102"/>
        <end position="123"/>
    </location>
</feature>
<evidence type="ECO:0000259" key="2">
    <source>
        <dbReference type="Pfam" id="PF03732"/>
    </source>
</evidence>
<organism evidence="3 4">
    <name type="scientific">Brachionus calyciflorus</name>
    <dbReference type="NCBI Taxonomy" id="104777"/>
    <lineage>
        <taxon>Eukaryota</taxon>
        <taxon>Metazoa</taxon>
        <taxon>Spiralia</taxon>
        <taxon>Gnathifera</taxon>
        <taxon>Rotifera</taxon>
        <taxon>Eurotatoria</taxon>
        <taxon>Monogononta</taxon>
        <taxon>Pseudotrocha</taxon>
        <taxon>Ploima</taxon>
        <taxon>Brachionidae</taxon>
        <taxon>Brachionus</taxon>
    </lineage>
</organism>
<dbReference type="InterPro" id="IPR005162">
    <property type="entry name" value="Retrotrans_gag_dom"/>
</dbReference>
<evidence type="ECO:0000313" key="4">
    <source>
        <dbReference type="Proteomes" id="UP000663879"/>
    </source>
</evidence>
<sequence>MNSKVNLEPNQDISMNMDDIQDQFRGLNLKEEIKGNKTNNEDSSDKFQGFRVKSSTLNSIASVSNKDSRVPLEEVEKMRRAYNEIMNQQREMILSLKGQLEGKKGEEFEDNKEREDEEEVKDKNKYKSMDDFWEMQKALLNSFKDKRQGSQPIHRSQPVFNGLQGEDIDEWLYALNTNFEISKIRDDEKISHAAAFVRGRAREVFERIRRANPGINWREFERKFKGRFRSENYEQRIYEELIEIKQTGSMDDFIDRFLYLMEKLGPMYDGPMKNLKLLGFLRKSTQ</sequence>
<keyword evidence="4" id="KW-1185">Reference proteome</keyword>
<comment type="caution">
    <text evidence="3">The sequence shown here is derived from an EMBL/GenBank/DDBJ whole genome shotgun (WGS) entry which is preliminary data.</text>
</comment>
<evidence type="ECO:0000256" key="1">
    <source>
        <dbReference type="SAM" id="MobiDB-lite"/>
    </source>
</evidence>
<evidence type="ECO:0000313" key="3">
    <source>
        <dbReference type="EMBL" id="CAF0856951.1"/>
    </source>
</evidence>
<dbReference type="Pfam" id="PF03732">
    <property type="entry name" value="Retrotrans_gag"/>
    <property type="match status" value="1"/>
</dbReference>
<feature type="domain" description="Retrotransposon gag" evidence="2">
    <location>
        <begin position="193"/>
        <end position="265"/>
    </location>
</feature>
<protein>
    <recommendedName>
        <fullName evidence="2">Retrotransposon gag domain-containing protein</fullName>
    </recommendedName>
</protein>
<dbReference type="EMBL" id="CAJNOC010001347">
    <property type="protein sequence ID" value="CAF0856951.1"/>
    <property type="molecule type" value="Genomic_DNA"/>
</dbReference>